<evidence type="ECO:0000256" key="1">
    <source>
        <dbReference type="SAM" id="Phobius"/>
    </source>
</evidence>
<feature type="transmembrane region" description="Helical" evidence="1">
    <location>
        <begin position="100"/>
        <end position="124"/>
    </location>
</feature>
<feature type="transmembrane region" description="Helical" evidence="1">
    <location>
        <begin position="15"/>
        <end position="37"/>
    </location>
</feature>
<gene>
    <name evidence="2" type="ORF">H9763_06545</name>
</gene>
<proteinExistence type="predicted"/>
<reference evidence="2" key="1">
    <citation type="journal article" date="2021" name="PeerJ">
        <title>Extensive microbial diversity within the chicken gut microbiome revealed by metagenomics and culture.</title>
        <authorList>
            <person name="Gilroy R."/>
            <person name="Ravi A."/>
            <person name="Getino M."/>
            <person name="Pursley I."/>
            <person name="Horton D.L."/>
            <person name="Alikhan N.F."/>
            <person name="Baker D."/>
            <person name="Gharbi K."/>
            <person name="Hall N."/>
            <person name="Watson M."/>
            <person name="Adriaenssens E.M."/>
            <person name="Foster-Nyarko E."/>
            <person name="Jarju S."/>
            <person name="Secka A."/>
            <person name="Antonio M."/>
            <person name="Oren A."/>
            <person name="Chaudhuri R.R."/>
            <person name="La Ragione R."/>
            <person name="Hildebrand F."/>
            <person name="Pallen M.J."/>
        </authorList>
    </citation>
    <scope>NUCLEOTIDE SEQUENCE</scope>
    <source>
        <strain evidence="2">USAMLcec3-2134</strain>
    </source>
</reference>
<feature type="transmembrane region" description="Helical" evidence="1">
    <location>
        <begin position="247"/>
        <end position="266"/>
    </location>
</feature>
<name>A0A9D2MS04_9FIRM</name>
<feature type="transmembrane region" description="Helical" evidence="1">
    <location>
        <begin position="194"/>
        <end position="227"/>
    </location>
</feature>
<protein>
    <submittedName>
        <fullName evidence="2">Uncharacterized protein</fullName>
    </submittedName>
</protein>
<feature type="transmembrane region" description="Helical" evidence="1">
    <location>
        <begin position="402"/>
        <end position="421"/>
    </location>
</feature>
<sequence>MKKLWTKIKRDPDRWMFGAALTAFLASMIPLWAMGFYTVPGCDDYTYGVKTHAAWKAAGSLGAVIGAAFETTAEYWHEWQGTYSSIFLMTLSPGILDEKWYFLTVFLMTGMLGGSLCALIHVVLKRYVGSASRHQRGICALTILFLSFQTMVSPADGLFWYNGALHYVFMQSVLFFQAAALLSFWKARRGRRAAFLLLSGFLAFVLGGANLLTGLQSCILTAFLLLYTLYDIRRKGKESGPEERWRLWALLPLAVNLIGFAFNVLAPGNSIRETTAEGMGAAAAIALSFYWAAVYAAEWTTLLALAGFLLLLPVIRRMVEAAETPFFRPWRTAFLSFCVFAAMFTPTLYASSSDGPPRCKNVMRVTYYVLVFFNLVNAMGWYSQKKRGSLFFRLNEEVQKSYPAWLAALGAVLCAVFLLPADKNTYTSVSAIRSLANGEAARYYEENARRLALYNDDGLKDVTVTYLTAKPYLLFKADVGNEGSQDYWINISIVDYYGKDSLTVTEEE</sequence>
<evidence type="ECO:0000313" key="3">
    <source>
        <dbReference type="Proteomes" id="UP000886883"/>
    </source>
</evidence>
<feature type="transmembrane region" description="Helical" evidence="1">
    <location>
        <begin position="331"/>
        <end position="350"/>
    </location>
</feature>
<dbReference type="InterPro" id="IPR045691">
    <property type="entry name" value="DUF6056"/>
</dbReference>
<dbReference type="AlphaFoldDB" id="A0A9D2MS04"/>
<feature type="transmembrane region" description="Helical" evidence="1">
    <location>
        <begin position="136"/>
        <end position="152"/>
    </location>
</feature>
<keyword evidence="1" id="KW-0472">Membrane</keyword>
<keyword evidence="1" id="KW-0812">Transmembrane</keyword>
<feature type="transmembrane region" description="Helical" evidence="1">
    <location>
        <begin position="164"/>
        <end position="182"/>
    </location>
</feature>
<dbReference type="Pfam" id="PF19528">
    <property type="entry name" value="DUF6056"/>
    <property type="match status" value="1"/>
</dbReference>
<keyword evidence="1" id="KW-1133">Transmembrane helix</keyword>
<evidence type="ECO:0000313" key="2">
    <source>
        <dbReference type="EMBL" id="HJB91113.1"/>
    </source>
</evidence>
<reference evidence="2" key="2">
    <citation type="submission" date="2021-04" db="EMBL/GenBank/DDBJ databases">
        <authorList>
            <person name="Gilroy R."/>
        </authorList>
    </citation>
    <scope>NUCLEOTIDE SEQUENCE</scope>
    <source>
        <strain evidence="2">USAMLcec3-2134</strain>
    </source>
</reference>
<feature type="transmembrane region" description="Helical" evidence="1">
    <location>
        <begin position="365"/>
        <end position="382"/>
    </location>
</feature>
<accession>A0A9D2MS04</accession>
<organism evidence="2 3">
    <name type="scientific">Candidatus Eisenbergiella merdigallinarum</name>
    <dbReference type="NCBI Taxonomy" id="2838552"/>
    <lineage>
        <taxon>Bacteria</taxon>
        <taxon>Bacillati</taxon>
        <taxon>Bacillota</taxon>
        <taxon>Clostridia</taxon>
        <taxon>Lachnospirales</taxon>
        <taxon>Lachnospiraceae</taxon>
        <taxon>Eisenbergiella</taxon>
    </lineage>
</organism>
<dbReference type="Proteomes" id="UP000886883">
    <property type="component" value="Unassembled WGS sequence"/>
</dbReference>
<dbReference type="EMBL" id="DWXE01000022">
    <property type="protein sequence ID" value="HJB91113.1"/>
    <property type="molecule type" value="Genomic_DNA"/>
</dbReference>
<comment type="caution">
    <text evidence="2">The sequence shown here is derived from an EMBL/GenBank/DDBJ whole genome shotgun (WGS) entry which is preliminary data.</text>
</comment>